<dbReference type="InterPro" id="IPR036388">
    <property type="entry name" value="WH-like_DNA-bd_sf"/>
</dbReference>
<feature type="domain" description="HTH marR-type" evidence="1">
    <location>
        <begin position="1"/>
        <end position="111"/>
    </location>
</feature>
<accession>A0A3B0RR15</accession>
<name>A0A3B0RR15_9ZZZZ</name>
<dbReference type="PANTHER" id="PTHR33164">
    <property type="entry name" value="TRANSCRIPTIONAL REGULATOR, MARR FAMILY"/>
    <property type="match status" value="1"/>
</dbReference>
<dbReference type="PROSITE" id="PS50995">
    <property type="entry name" value="HTH_MARR_2"/>
    <property type="match status" value="1"/>
</dbReference>
<gene>
    <name evidence="2" type="ORF">MNBD_ALPHA08-673</name>
</gene>
<dbReference type="SUPFAM" id="SSF46785">
    <property type="entry name" value="Winged helix' DNA-binding domain"/>
    <property type="match status" value="1"/>
</dbReference>
<dbReference type="InterPro" id="IPR011991">
    <property type="entry name" value="ArsR-like_HTH"/>
</dbReference>
<dbReference type="GO" id="GO:0006950">
    <property type="term" value="P:response to stress"/>
    <property type="evidence" value="ECO:0007669"/>
    <property type="project" value="TreeGrafter"/>
</dbReference>
<organism evidence="2">
    <name type="scientific">hydrothermal vent metagenome</name>
    <dbReference type="NCBI Taxonomy" id="652676"/>
    <lineage>
        <taxon>unclassified sequences</taxon>
        <taxon>metagenomes</taxon>
        <taxon>ecological metagenomes</taxon>
    </lineage>
</organism>
<reference evidence="2" key="1">
    <citation type="submission" date="2018-06" db="EMBL/GenBank/DDBJ databases">
        <authorList>
            <person name="Zhirakovskaya E."/>
        </authorList>
    </citation>
    <scope>NUCLEOTIDE SEQUENCE</scope>
</reference>
<dbReference type="Gene3D" id="1.10.10.10">
    <property type="entry name" value="Winged helix-like DNA-binding domain superfamily/Winged helix DNA-binding domain"/>
    <property type="match status" value="1"/>
</dbReference>
<protein>
    <recommendedName>
        <fullName evidence="1">HTH marR-type domain-containing protein</fullName>
    </recommendedName>
</protein>
<dbReference type="GO" id="GO:0003700">
    <property type="term" value="F:DNA-binding transcription factor activity"/>
    <property type="evidence" value="ECO:0007669"/>
    <property type="project" value="InterPro"/>
</dbReference>
<dbReference type="SMART" id="SM00347">
    <property type="entry name" value="HTH_MARR"/>
    <property type="match status" value="1"/>
</dbReference>
<evidence type="ECO:0000259" key="1">
    <source>
        <dbReference type="PROSITE" id="PS50995"/>
    </source>
</evidence>
<dbReference type="EMBL" id="UOEC01000132">
    <property type="protein sequence ID" value="VAV96084.1"/>
    <property type="molecule type" value="Genomic_DNA"/>
</dbReference>
<evidence type="ECO:0000313" key="2">
    <source>
        <dbReference type="EMBL" id="VAV96084.1"/>
    </source>
</evidence>
<dbReference type="PRINTS" id="PR00598">
    <property type="entry name" value="HTHMARR"/>
</dbReference>
<dbReference type="Pfam" id="PF12802">
    <property type="entry name" value="MarR_2"/>
    <property type="match status" value="1"/>
</dbReference>
<sequence>MPDGLSGSHFNILNHLIRVEDGRTPLELARAFQVPKTTMTHTLAGLENHKLIEMRPNPKDGRSKCAWLTTKGRSFRNQVIADLAPDLARFAGQVPREKVAGLVTELAEIRKILDANRDESN</sequence>
<dbReference type="InterPro" id="IPR000835">
    <property type="entry name" value="HTH_MarR-typ"/>
</dbReference>
<dbReference type="PANTHER" id="PTHR33164:SF43">
    <property type="entry name" value="HTH-TYPE TRANSCRIPTIONAL REPRESSOR YETL"/>
    <property type="match status" value="1"/>
</dbReference>
<dbReference type="InterPro" id="IPR039422">
    <property type="entry name" value="MarR/SlyA-like"/>
</dbReference>
<proteinExistence type="predicted"/>
<dbReference type="InterPro" id="IPR036390">
    <property type="entry name" value="WH_DNA-bd_sf"/>
</dbReference>
<dbReference type="AlphaFoldDB" id="A0A3B0RR15"/>
<dbReference type="CDD" id="cd00090">
    <property type="entry name" value="HTH_ARSR"/>
    <property type="match status" value="1"/>
</dbReference>